<dbReference type="GO" id="GO:0022857">
    <property type="term" value="F:transmembrane transporter activity"/>
    <property type="evidence" value="ECO:0007669"/>
    <property type="project" value="InterPro"/>
</dbReference>
<dbReference type="PANTHER" id="PTHR42770">
    <property type="entry name" value="AMINO ACID TRANSPORTER-RELATED"/>
    <property type="match status" value="1"/>
</dbReference>
<gene>
    <name evidence="7" type="ORF">AU252_12980</name>
</gene>
<feature type="transmembrane region" description="Helical" evidence="6">
    <location>
        <begin position="310"/>
        <end position="331"/>
    </location>
</feature>
<dbReference type="PIRSF" id="PIRSF006060">
    <property type="entry name" value="AA_transporter"/>
    <property type="match status" value="1"/>
</dbReference>
<sequence>MTVIPALIFPGLVFGSDGPNLVLTFGAAMAVMILVALCLRPMAKRMAAVSGLYSYTAKGLGQRTAITAGWSAIFGYGLVAMASLLAVGMYVVELFINLGIPVADPEVLAVLVILAAAGAACFLMIRGIQLSAWSTLLMESISIGILAVLMVVYFAFNEPKVNLGTVFAWNGHFDSLSIAIVVAVSAFVGFESPTTLGGEAQKPFVSVPRAITWTPILAGVLYLLAATAQDVALRDAPSDITASSTPLSDLFSQTSPVFAAVLDLGIAASWFACAIASVNALARIFFCMGREGVAPRAVGRTHPAFRTPSTAILAVMPVVAIVPIAIIIFGASPEEGLANLFTLGAYGYLGSYILASASLPFFLRRIGENTYASWVLGAATSMVLGAVLWMAATTSIGTGNLQTLIYAGVLLASVIYAMYLHRRLPMRLASVGIYDETRESDLFHGGPIK</sequence>
<feature type="transmembrane region" description="Helical" evidence="6">
    <location>
        <begin position="343"/>
        <end position="363"/>
    </location>
</feature>
<accession>A0A0U3QFC4</accession>
<feature type="transmembrane region" description="Helical" evidence="6">
    <location>
        <begin position="25"/>
        <end position="43"/>
    </location>
</feature>
<feature type="transmembrane region" description="Helical" evidence="6">
    <location>
        <begin position="210"/>
        <end position="228"/>
    </location>
</feature>
<feature type="transmembrane region" description="Helical" evidence="6">
    <location>
        <begin position="64"/>
        <end position="87"/>
    </location>
</feature>
<dbReference type="STRING" id="121292.AU252_12980"/>
<feature type="transmembrane region" description="Helical" evidence="6">
    <location>
        <begin position="137"/>
        <end position="156"/>
    </location>
</feature>
<dbReference type="AlphaFoldDB" id="A0A0U3QFC4"/>
<reference evidence="7 8" key="1">
    <citation type="submission" date="2015-12" db="EMBL/GenBank/DDBJ databases">
        <authorList>
            <person name="Shamseldin A."/>
            <person name="Moawad H."/>
            <person name="Abd El-Rahim W.M."/>
            <person name="Sadowsky M.J."/>
        </authorList>
    </citation>
    <scope>NUCLEOTIDE SEQUENCE [LARGE SCALE GENOMIC DNA]</scope>
    <source>
        <strain evidence="7 8">Ar51</strain>
    </source>
</reference>
<dbReference type="KEGG" id="psul:AU252_12980"/>
<keyword evidence="5 6" id="KW-0472">Membrane</keyword>
<name>A0A0U3QFC4_9MICC</name>
<feature type="transmembrane region" description="Helical" evidence="6">
    <location>
        <begin position="370"/>
        <end position="391"/>
    </location>
</feature>
<evidence type="ECO:0000256" key="2">
    <source>
        <dbReference type="ARBA" id="ARBA00022475"/>
    </source>
</evidence>
<evidence type="ECO:0000256" key="4">
    <source>
        <dbReference type="ARBA" id="ARBA00022989"/>
    </source>
</evidence>
<evidence type="ECO:0000313" key="8">
    <source>
        <dbReference type="Proteomes" id="UP000065151"/>
    </source>
</evidence>
<evidence type="ECO:0000256" key="3">
    <source>
        <dbReference type="ARBA" id="ARBA00022692"/>
    </source>
</evidence>
<feature type="transmembrane region" description="Helical" evidence="6">
    <location>
        <begin position="403"/>
        <end position="420"/>
    </location>
</feature>
<comment type="subcellular location">
    <subcellularLocation>
        <location evidence="1">Cell membrane</location>
        <topology evidence="1">Multi-pass membrane protein</topology>
    </subcellularLocation>
</comment>
<feature type="transmembrane region" description="Helical" evidence="6">
    <location>
        <begin position="257"/>
        <end position="282"/>
    </location>
</feature>
<dbReference type="PANTHER" id="PTHR42770:SF7">
    <property type="entry name" value="MEMBRANE PROTEIN"/>
    <property type="match status" value="1"/>
</dbReference>
<evidence type="ECO:0000256" key="6">
    <source>
        <dbReference type="SAM" id="Phobius"/>
    </source>
</evidence>
<dbReference type="GO" id="GO:0005886">
    <property type="term" value="C:plasma membrane"/>
    <property type="evidence" value="ECO:0007669"/>
    <property type="project" value="UniProtKB-SubCell"/>
</dbReference>
<protein>
    <submittedName>
        <fullName evidence="7">Transporter</fullName>
    </submittedName>
</protein>
<keyword evidence="2" id="KW-1003">Cell membrane</keyword>
<dbReference type="Pfam" id="PF13520">
    <property type="entry name" value="AA_permease_2"/>
    <property type="match status" value="1"/>
</dbReference>
<evidence type="ECO:0000256" key="1">
    <source>
        <dbReference type="ARBA" id="ARBA00004651"/>
    </source>
</evidence>
<evidence type="ECO:0000313" key="7">
    <source>
        <dbReference type="EMBL" id="ALV43930.1"/>
    </source>
</evidence>
<keyword evidence="4 6" id="KW-1133">Transmembrane helix</keyword>
<dbReference type="InterPro" id="IPR050367">
    <property type="entry name" value="APC_superfamily"/>
</dbReference>
<dbReference type="Proteomes" id="UP000065151">
    <property type="component" value="Chromosome"/>
</dbReference>
<evidence type="ECO:0000256" key="5">
    <source>
        <dbReference type="ARBA" id="ARBA00023136"/>
    </source>
</evidence>
<dbReference type="InterPro" id="IPR002293">
    <property type="entry name" value="AA/rel_permease1"/>
</dbReference>
<keyword evidence="3 6" id="KW-0812">Transmembrane</keyword>
<feature type="transmembrane region" description="Helical" evidence="6">
    <location>
        <begin position="176"/>
        <end position="198"/>
    </location>
</feature>
<dbReference type="EMBL" id="CP013747">
    <property type="protein sequence ID" value="ALV43930.1"/>
    <property type="molecule type" value="Genomic_DNA"/>
</dbReference>
<feature type="transmembrane region" description="Helical" evidence="6">
    <location>
        <begin position="107"/>
        <end position="125"/>
    </location>
</feature>
<organism evidence="7">
    <name type="scientific">Pseudarthrobacter sulfonivorans</name>
    <dbReference type="NCBI Taxonomy" id="121292"/>
    <lineage>
        <taxon>Bacteria</taxon>
        <taxon>Bacillati</taxon>
        <taxon>Actinomycetota</taxon>
        <taxon>Actinomycetes</taxon>
        <taxon>Micrococcales</taxon>
        <taxon>Micrococcaceae</taxon>
        <taxon>Pseudarthrobacter</taxon>
    </lineage>
</organism>
<proteinExistence type="predicted"/>
<dbReference type="Gene3D" id="1.20.1740.10">
    <property type="entry name" value="Amino acid/polyamine transporter I"/>
    <property type="match status" value="1"/>
</dbReference>